<dbReference type="Gene3D" id="1.10.740.10">
    <property type="entry name" value="Transferase Inhibitor Protein From Tn5, Chain"/>
    <property type="match status" value="1"/>
</dbReference>
<dbReference type="PANTHER" id="PTHR37319:SF1">
    <property type="entry name" value="TRANSPOSASE TN5 DIMERISATION DOMAIN-CONTAINING PROTEIN"/>
    <property type="match status" value="1"/>
</dbReference>
<keyword evidence="3" id="KW-0238">DNA-binding</keyword>
<dbReference type="SUPFAM" id="SSF53098">
    <property type="entry name" value="Ribonuclease H-like"/>
    <property type="match status" value="1"/>
</dbReference>
<accession>A0ABY1QX40</accession>
<proteinExistence type="predicted"/>
<feature type="domain" description="Transposase IS4-like" evidence="1">
    <location>
        <begin position="308"/>
        <end position="394"/>
    </location>
</feature>
<keyword evidence="4" id="KW-1185">Reference proteome</keyword>
<dbReference type="Pfam" id="PF01609">
    <property type="entry name" value="DDE_Tnp_1"/>
    <property type="match status" value="1"/>
</dbReference>
<sequence length="490" mass="55011">MTKLTQQFPFPVSKVPVPEAVEASTSWVSEETGTCDFQDARLSKRLRVLLGQLASDVGAPIPFACQDWANTKAAYRFLSNESVNEAAILAGHFQSTAGRFAACRGPVLVLQDTTAFTYYRNNPKAIGEPYKAIVKNGVARKQTKAMCGILMHSSLAVTTEGVPLGLAAIKFWSRRCYKGCNALKRKVNPTRVPIQQKESIRWLENLRQSTRLFADPERCVHVGDRESDIYELFCTACELKTHFLVRTCVDRLAGDGRHTIANEMDEVRVKGLHHVEVVDSQGKPAWATLELRYRRVHVLPPIGKQKNYPALSLTVIHARERGAPRGRKPIDWKLITDLPVSSRSEAIEKLHWYAQRWKIETFHKILKSGCKAEDAKLRTADRLANLVSILCIVSWRIFWMTIMNRALPDVPATLALTQAETDLLDRLVVDKRNAVGSGDLSHYLNKIARLGGYLDRAHDAPPGNTVMWRGLTRLIYIELGFNIGTELMGK</sequence>
<dbReference type="Proteomes" id="UP001158049">
    <property type="component" value="Unassembled WGS sequence"/>
</dbReference>
<name>A0ABY1QX40_9BURK</name>
<dbReference type="Gene3D" id="3.90.350.10">
    <property type="entry name" value="Transposase Inhibitor Protein From Tn5, Chain A, domain 1"/>
    <property type="match status" value="1"/>
</dbReference>
<evidence type="ECO:0000259" key="2">
    <source>
        <dbReference type="Pfam" id="PF14706"/>
    </source>
</evidence>
<dbReference type="Pfam" id="PF14706">
    <property type="entry name" value="Tnp_DNA_bind"/>
    <property type="match status" value="1"/>
</dbReference>
<dbReference type="InterPro" id="IPR038215">
    <property type="entry name" value="TN5-like_N_sf"/>
</dbReference>
<dbReference type="PANTHER" id="PTHR37319">
    <property type="entry name" value="TRANSPOSASE"/>
    <property type="match status" value="1"/>
</dbReference>
<dbReference type="InterPro" id="IPR014735">
    <property type="entry name" value="Transposase_Tn5-like_N"/>
</dbReference>
<dbReference type="InterPro" id="IPR002559">
    <property type="entry name" value="Transposase_11"/>
</dbReference>
<comment type="caution">
    <text evidence="3">The sequence shown here is derived from an EMBL/GenBank/DDBJ whole genome shotgun (WGS) entry which is preliminary data.</text>
</comment>
<evidence type="ECO:0000313" key="4">
    <source>
        <dbReference type="Proteomes" id="UP001158049"/>
    </source>
</evidence>
<dbReference type="EMBL" id="FXUL01000065">
    <property type="protein sequence ID" value="SMP82471.1"/>
    <property type="molecule type" value="Genomic_DNA"/>
</dbReference>
<dbReference type="InterPro" id="IPR014737">
    <property type="entry name" value="Transposase_Tn5-like_C"/>
</dbReference>
<protein>
    <submittedName>
        <fullName evidence="3">Transposase DNA-binding</fullName>
    </submittedName>
</protein>
<evidence type="ECO:0000313" key="3">
    <source>
        <dbReference type="EMBL" id="SMP82471.1"/>
    </source>
</evidence>
<gene>
    <name evidence="3" type="ORF">SAMN06295970_1651</name>
</gene>
<dbReference type="InterPro" id="IPR012337">
    <property type="entry name" value="RNaseH-like_sf"/>
</dbReference>
<feature type="domain" description="Transposase Tn5-like N-terminal" evidence="2">
    <location>
        <begin position="25"/>
        <end position="83"/>
    </location>
</feature>
<dbReference type="RefSeq" id="WP_283445816.1">
    <property type="nucleotide sequence ID" value="NZ_FXUL01000065.1"/>
</dbReference>
<dbReference type="InterPro" id="IPR047768">
    <property type="entry name" value="Tn5p-like"/>
</dbReference>
<evidence type="ECO:0000259" key="1">
    <source>
        <dbReference type="Pfam" id="PF01609"/>
    </source>
</evidence>
<dbReference type="Gene3D" id="1.10.246.40">
    <property type="entry name" value="Tn5 transposase, domain 1"/>
    <property type="match status" value="1"/>
</dbReference>
<reference evidence="3 4" key="1">
    <citation type="submission" date="2017-05" db="EMBL/GenBank/DDBJ databases">
        <authorList>
            <person name="Varghese N."/>
            <person name="Submissions S."/>
        </authorList>
    </citation>
    <scope>NUCLEOTIDE SEQUENCE [LARGE SCALE GENOMIC DNA]</scope>
    <source>
        <strain evidence="3 4">DSM 26001</strain>
    </source>
</reference>
<organism evidence="3 4">
    <name type="scientific">Noviherbaspirillum suwonense</name>
    <dbReference type="NCBI Taxonomy" id="1224511"/>
    <lineage>
        <taxon>Bacteria</taxon>
        <taxon>Pseudomonadati</taxon>
        <taxon>Pseudomonadota</taxon>
        <taxon>Betaproteobacteria</taxon>
        <taxon>Burkholderiales</taxon>
        <taxon>Oxalobacteraceae</taxon>
        <taxon>Noviherbaspirillum</taxon>
    </lineage>
</organism>
<dbReference type="InterPro" id="IPR054836">
    <property type="entry name" value="Tn5_transposase"/>
</dbReference>
<dbReference type="GO" id="GO:0003677">
    <property type="term" value="F:DNA binding"/>
    <property type="evidence" value="ECO:0007669"/>
    <property type="project" value="UniProtKB-KW"/>
</dbReference>
<dbReference type="NCBIfam" id="NF033590">
    <property type="entry name" value="transpos_IS4_3"/>
    <property type="match status" value="1"/>
</dbReference>